<dbReference type="SUPFAM" id="SSF52540">
    <property type="entry name" value="P-loop containing nucleoside triphosphate hydrolases"/>
    <property type="match status" value="1"/>
</dbReference>
<dbReference type="InterPro" id="IPR003593">
    <property type="entry name" value="AAA+_ATPase"/>
</dbReference>
<comment type="function">
    <text evidence="6">Part of the ABC transporter complex HmuTUV involved in hemin import. Responsible for energy coupling to the transport system.</text>
</comment>
<organism evidence="8 9">
    <name type="scientific">Rubrivivax albus</name>
    <dbReference type="NCBI Taxonomy" id="2499835"/>
    <lineage>
        <taxon>Bacteria</taxon>
        <taxon>Pseudomonadati</taxon>
        <taxon>Pseudomonadota</taxon>
        <taxon>Betaproteobacteria</taxon>
        <taxon>Burkholderiales</taxon>
        <taxon>Sphaerotilaceae</taxon>
        <taxon>Rubrivivax</taxon>
    </lineage>
</organism>
<dbReference type="Pfam" id="PF00005">
    <property type="entry name" value="ABC_tran"/>
    <property type="match status" value="1"/>
</dbReference>
<keyword evidence="5" id="KW-1278">Translocase</keyword>
<dbReference type="PANTHER" id="PTHR42794">
    <property type="entry name" value="HEMIN IMPORT ATP-BINDING PROTEIN HMUV"/>
    <property type="match status" value="1"/>
</dbReference>
<name>A0A3S2TKC5_9BURK</name>
<evidence type="ECO:0000313" key="8">
    <source>
        <dbReference type="EMBL" id="RVT49603.1"/>
    </source>
</evidence>
<dbReference type="AlphaFoldDB" id="A0A3S2TKC5"/>
<dbReference type="GO" id="GO:0005524">
    <property type="term" value="F:ATP binding"/>
    <property type="evidence" value="ECO:0007669"/>
    <property type="project" value="UniProtKB-KW"/>
</dbReference>
<gene>
    <name evidence="8" type="ORF">ENE75_18280</name>
</gene>
<protein>
    <submittedName>
        <fullName evidence="8">ATP-binding cassette domain-containing protein</fullName>
    </submittedName>
</protein>
<dbReference type="InterPro" id="IPR027417">
    <property type="entry name" value="P-loop_NTPase"/>
</dbReference>
<dbReference type="Gene3D" id="3.40.50.300">
    <property type="entry name" value="P-loop containing nucleotide triphosphate hydrolases"/>
    <property type="match status" value="1"/>
</dbReference>
<dbReference type="PROSITE" id="PS50893">
    <property type="entry name" value="ABC_TRANSPORTER_2"/>
    <property type="match status" value="1"/>
</dbReference>
<evidence type="ECO:0000313" key="9">
    <source>
        <dbReference type="Proteomes" id="UP000288178"/>
    </source>
</evidence>
<keyword evidence="2" id="KW-0472">Membrane</keyword>
<evidence type="ECO:0000256" key="1">
    <source>
        <dbReference type="ARBA" id="ARBA00022448"/>
    </source>
</evidence>
<accession>A0A3S2TKC5</accession>
<dbReference type="EMBL" id="SACT01000007">
    <property type="protein sequence ID" value="RVT49603.1"/>
    <property type="molecule type" value="Genomic_DNA"/>
</dbReference>
<keyword evidence="3" id="KW-0547">Nucleotide-binding</keyword>
<evidence type="ECO:0000256" key="6">
    <source>
        <dbReference type="ARBA" id="ARBA00037066"/>
    </source>
</evidence>
<dbReference type="SMART" id="SM00382">
    <property type="entry name" value="AAA"/>
    <property type="match status" value="1"/>
</dbReference>
<sequence>MSAAVSLHGVTVEAGGRTLLQVADFRLTAGEHVALVGPNGAGKSTLLRLIGGQVAAASGRVTVLGRDVADAAPLQVRRQHRREVGLLSQGLHPVPRLTARENVLIGALARLQGLDAWRSWWRRYPPALVTEADQALAAVGLAEQAGVRSDRLSGGERQKVALARLQLQQPQLVLADEPTSALDPAATRHVCAALRSLAGGGRSLLTVVHDLALLPLLADRVVGMSGGRIRWDLPRAALGHEHLAALYDPASADAVVTGPMPASPSVSASASASVPAARAPGSVHAGLLSQAGTG</sequence>
<comment type="caution">
    <text evidence="8">The sequence shown here is derived from an EMBL/GenBank/DDBJ whole genome shotgun (WGS) entry which is preliminary data.</text>
</comment>
<evidence type="ECO:0000256" key="4">
    <source>
        <dbReference type="ARBA" id="ARBA00022840"/>
    </source>
</evidence>
<dbReference type="Proteomes" id="UP000288178">
    <property type="component" value="Unassembled WGS sequence"/>
</dbReference>
<evidence type="ECO:0000256" key="2">
    <source>
        <dbReference type="ARBA" id="ARBA00022475"/>
    </source>
</evidence>
<dbReference type="GO" id="GO:0016887">
    <property type="term" value="F:ATP hydrolysis activity"/>
    <property type="evidence" value="ECO:0007669"/>
    <property type="project" value="InterPro"/>
</dbReference>
<evidence type="ECO:0000259" key="7">
    <source>
        <dbReference type="PROSITE" id="PS50893"/>
    </source>
</evidence>
<dbReference type="PANTHER" id="PTHR42794:SF1">
    <property type="entry name" value="HEMIN IMPORT ATP-BINDING PROTEIN HMUV"/>
    <property type="match status" value="1"/>
</dbReference>
<evidence type="ECO:0000256" key="3">
    <source>
        <dbReference type="ARBA" id="ARBA00022741"/>
    </source>
</evidence>
<feature type="domain" description="ABC transporter" evidence="7">
    <location>
        <begin position="5"/>
        <end position="251"/>
    </location>
</feature>
<proteinExistence type="predicted"/>
<reference evidence="8 9" key="1">
    <citation type="submission" date="2019-01" db="EMBL/GenBank/DDBJ databases">
        <authorList>
            <person name="Chen W.-M."/>
        </authorList>
    </citation>
    <scope>NUCLEOTIDE SEQUENCE [LARGE SCALE GENOMIC DNA]</scope>
    <source>
        <strain evidence="8 9">ICH-3</strain>
    </source>
</reference>
<keyword evidence="9" id="KW-1185">Reference proteome</keyword>
<evidence type="ECO:0000256" key="5">
    <source>
        <dbReference type="ARBA" id="ARBA00022967"/>
    </source>
</evidence>
<keyword evidence="1" id="KW-0813">Transport</keyword>
<keyword evidence="2" id="KW-1003">Cell membrane</keyword>
<keyword evidence="4 8" id="KW-0067">ATP-binding</keyword>
<dbReference type="InterPro" id="IPR003439">
    <property type="entry name" value="ABC_transporter-like_ATP-bd"/>
</dbReference>